<gene>
    <name evidence="2" type="ORF">ABG768_005629</name>
</gene>
<reference evidence="2 3" key="1">
    <citation type="submission" date="2024-05" db="EMBL/GenBank/DDBJ databases">
        <title>A high-quality chromosomal-level genome assembly of Topmouth culter (Culter alburnus).</title>
        <authorList>
            <person name="Zhao H."/>
        </authorList>
    </citation>
    <scope>NUCLEOTIDE SEQUENCE [LARGE SCALE GENOMIC DNA]</scope>
    <source>
        <strain evidence="2">CATC2023</strain>
        <tissue evidence="2">Muscle</tissue>
    </source>
</reference>
<dbReference type="EMBL" id="JAWDJR010000013">
    <property type="protein sequence ID" value="KAK9964458.1"/>
    <property type="molecule type" value="Genomic_DNA"/>
</dbReference>
<evidence type="ECO:0000313" key="3">
    <source>
        <dbReference type="Proteomes" id="UP001479290"/>
    </source>
</evidence>
<feature type="compositionally biased region" description="Polar residues" evidence="1">
    <location>
        <begin position="67"/>
        <end position="76"/>
    </location>
</feature>
<feature type="region of interest" description="Disordered" evidence="1">
    <location>
        <begin position="67"/>
        <end position="140"/>
    </location>
</feature>
<name>A0AAW1ZUC5_CULAL</name>
<feature type="compositionally biased region" description="Low complexity" evidence="1">
    <location>
        <begin position="122"/>
        <end position="131"/>
    </location>
</feature>
<evidence type="ECO:0000256" key="1">
    <source>
        <dbReference type="SAM" id="MobiDB-lite"/>
    </source>
</evidence>
<dbReference type="Proteomes" id="UP001479290">
    <property type="component" value="Unassembled WGS sequence"/>
</dbReference>
<accession>A0AAW1ZUC5</accession>
<dbReference type="AlphaFoldDB" id="A0AAW1ZUC5"/>
<feature type="non-terminal residue" evidence="2">
    <location>
        <position position="1"/>
    </location>
</feature>
<proteinExistence type="predicted"/>
<organism evidence="2 3">
    <name type="scientific">Culter alburnus</name>
    <name type="common">Topmouth culter</name>
    <dbReference type="NCBI Taxonomy" id="194366"/>
    <lineage>
        <taxon>Eukaryota</taxon>
        <taxon>Metazoa</taxon>
        <taxon>Chordata</taxon>
        <taxon>Craniata</taxon>
        <taxon>Vertebrata</taxon>
        <taxon>Euteleostomi</taxon>
        <taxon>Actinopterygii</taxon>
        <taxon>Neopterygii</taxon>
        <taxon>Teleostei</taxon>
        <taxon>Ostariophysi</taxon>
        <taxon>Cypriniformes</taxon>
        <taxon>Xenocyprididae</taxon>
        <taxon>Xenocypridinae</taxon>
        <taxon>Culter</taxon>
    </lineage>
</organism>
<keyword evidence="3" id="KW-1185">Reference proteome</keyword>
<sequence>RDLGPTALGLSAPCQEACSPSPTKPGQRWPAGTGNVLEDMQADGAYTEGRDTRHTLSCSLAFGPAITSTKANAKGNSKSREDEAKLQPASPLHPLNYPQHTHTYIHACPAPQGQAPKRQQASLHSSTHSLTQTDCRRTDC</sequence>
<feature type="region of interest" description="Disordered" evidence="1">
    <location>
        <begin position="1"/>
        <end position="35"/>
    </location>
</feature>
<evidence type="ECO:0000313" key="2">
    <source>
        <dbReference type="EMBL" id="KAK9964458.1"/>
    </source>
</evidence>
<protein>
    <submittedName>
        <fullName evidence="2">Uncharacterized protein</fullName>
    </submittedName>
</protein>
<comment type="caution">
    <text evidence="2">The sequence shown here is derived from an EMBL/GenBank/DDBJ whole genome shotgun (WGS) entry which is preliminary data.</text>
</comment>